<dbReference type="AlphaFoldDB" id="A0A0F8XF53"/>
<name>A0A0F8XF53_9ZZZZ</name>
<feature type="non-terminal residue" evidence="1">
    <location>
        <position position="330"/>
    </location>
</feature>
<proteinExistence type="predicted"/>
<gene>
    <name evidence="1" type="ORF">LCGC14_2950390</name>
</gene>
<accession>A0A0F8XF53</accession>
<evidence type="ECO:0000313" key="1">
    <source>
        <dbReference type="EMBL" id="KKK67807.1"/>
    </source>
</evidence>
<dbReference type="EMBL" id="LAZR01059429">
    <property type="protein sequence ID" value="KKK67807.1"/>
    <property type="molecule type" value="Genomic_DNA"/>
</dbReference>
<protein>
    <submittedName>
        <fullName evidence="1">Uncharacterized protein</fullName>
    </submittedName>
</protein>
<reference evidence="1" key="1">
    <citation type="journal article" date="2015" name="Nature">
        <title>Complex archaea that bridge the gap between prokaryotes and eukaryotes.</title>
        <authorList>
            <person name="Spang A."/>
            <person name="Saw J.H."/>
            <person name="Jorgensen S.L."/>
            <person name="Zaremba-Niedzwiedzka K."/>
            <person name="Martijn J."/>
            <person name="Lind A.E."/>
            <person name="van Eijk R."/>
            <person name="Schleper C."/>
            <person name="Guy L."/>
            <person name="Ettema T.J."/>
        </authorList>
    </citation>
    <scope>NUCLEOTIDE SEQUENCE</scope>
</reference>
<comment type="caution">
    <text evidence="1">The sequence shown here is derived from an EMBL/GenBank/DDBJ whole genome shotgun (WGS) entry which is preliminary data.</text>
</comment>
<organism evidence="1">
    <name type="scientific">marine sediment metagenome</name>
    <dbReference type="NCBI Taxonomy" id="412755"/>
    <lineage>
        <taxon>unclassified sequences</taxon>
        <taxon>metagenomes</taxon>
        <taxon>ecological metagenomes</taxon>
    </lineage>
</organism>
<sequence>MTCWTIDQDGPVIAFVNFTIDGLVLTPDTITNDATLGVVVAAGADIELGDDVVLLTIRGDGTVDINATSLDLLSSATLLNVGVAGQNITATGLAGVAAEASNFWVANFISLQSAQSGSDVLIRARNVSDTADSTASVEAHVGGSSAGDPAFRAVETGSTQMTIGVDVSASIIAWARGGALGTDDIIRVTDASPPVITYNAAHPTGTFDYVCDTCGRHSGEPFSCHRTEAKWHDDMKALIPVLAWANTMGSVRDLRHMESIGVFDLKQSGNEITPWVGINLQAAQWYTWSLQGQMSHRLDEHDTRFSTVEDRAGALEQAVAILTAQVVALG</sequence>